<feature type="binding site" evidence="14">
    <location>
        <position position="266"/>
    </location>
    <ligand>
        <name>Mg(2+)</name>
        <dbReference type="ChEBI" id="CHEBI:18420"/>
    </ligand>
</feature>
<dbReference type="InterPro" id="IPR000715">
    <property type="entry name" value="Glycosyl_transferase_4"/>
</dbReference>
<name>A0A1M6E0N4_9BACT</name>
<dbReference type="OrthoDB" id="9805475at2"/>
<feature type="transmembrane region" description="Helical" evidence="12">
    <location>
        <begin position="96"/>
        <end position="114"/>
    </location>
</feature>
<dbReference type="EC" id="2.7.8.13" evidence="12 13"/>
<keyword evidence="12 14" id="KW-0479">Metal-binding</keyword>
<dbReference type="PROSITE" id="PS01348">
    <property type="entry name" value="MRAY_2"/>
    <property type="match status" value="1"/>
</dbReference>
<keyword evidence="5 12" id="KW-0812">Transmembrane</keyword>
<evidence type="ECO:0000256" key="5">
    <source>
        <dbReference type="ARBA" id="ARBA00022692"/>
    </source>
</evidence>
<feature type="transmembrane region" description="Helical" evidence="12">
    <location>
        <begin position="27"/>
        <end position="45"/>
    </location>
</feature>
<feature type="transmembrane region" description="Helical" evidence="12">
    <location>
        <begin position="173"/>
        <end position="192"/>
    </location>
</feature>
<dbReference type="AlphaFoldDB" id="A0A1M6E0N4"/>
<evidence type="ECO:0000256" key="6">
    <source>
        <dbReference type="ARBA" id="ARBA00022960"/>
    </source>
</evidence>
<keyword evidence="11 12" id="KW-0961">Cell wall biogenesis/degradation</keyword>
<keyword evidence="4 12" id="KW-0808">Transferase</keyword>
<keyword evidence="8 12" id="KW-1133">Transmembrane helix</keyword>
<dbReference type="GO" id="GO:0051992">
    <property type="term" value="F:UDP-N-acetylmuramoyl-L-alanyl-D-glutamyl-meso-2,6-diaminopimelyl-D-alanyl-D-alanine:undecaprenyl-phosphate transferase activity"/>
    <property type="evidence" value="ECO:0007669"/>
    <property type="project" value="RHEA"/>
</dbReference>
<feature type="transmembrane region" description="Helical" evidence="12">
    <location>
        <begin position="262"/>
        <end position="282"/>
    </location>
</feature>
<reference evidence="16" key="1">
    <citation type="submission" date="2016-11" db="EMBL/GenBank/DDBJ databases">
        <authorList>
            <person name="Varghese N."/>
            <person name="Submissions S."/>
        </authorList>
    </citation>
    <scope>NUCLEOTIDE SEQUENCE [LARGE SCALE GENOMIC DNA]</scope>
    <source>
        <strain evidence="16">DSM 16219</strain>
    </source>
</reference>
<comment type="function">
    <text evidence="12">Catalyzes the initial step of the lipid cycle reactions in the biosynthesis of the cell wall peptidoglycan: transfers peptidoglycan precursor phospho-MurNAc-pentapeptide from UDP-MurNAc-pentapeptide onto the lipid carrier undecaprenyl phosphate, yielding undecaprenyl-pyrophosphoryl-MurNAc-pentapeptide, known as lipid I.</text>
</comment>
<comment type="subcellular location">
    <subcellularLocation>
        <location evidence="12">Cell membrane</location>
        <topology evidence="12">Multi-pass membrane protein</topology>
    </subcellularLocation>
    <subcellularLocation>
        <location evidence="1">Membrane</location>
        <topology evidence="1">Multi-pass membrane protein</topology>
    </subcellularLocation>
</comment>
<keyword evidence="6 12" id="KW-0133">Cell shape</keyword>
<protein>
    <recommendedName>
        <fullName evidence="12 13">Phospho-N-acetylmuramoyl-pentapeptide-transferase</fullName>
        <ecNumber evidence="12 13">2.7.8.13</ecNumber>
    </recommendedName>
    <alternativeName>
        <fullName evidence="12">UDP-MurNAc-pentapeptide phosphotransferase</fullName>
    </alternativeName>
</protein>
<comment type="pathway">
    <text evidence="12">Cell wall biogenesis; peptidoglycan biosynthesis.</text>
</comment>
<evidence type="ECO:0000313" key="16">
    <source>
        <dbReference type="Proteomes" id="UP000183994"/>
    </source>
</evidence>
<dbReference type="HAMAP" id="MF_00038">
    <property type="entry name" value="MraY"/>
    <property type="match status" value="1"/>
</dbReference>
<dbReference type="GO" id="GO:0071555">
    <property type="term" value="P:cell wall organization"/>
    <property type="evidence" value="ECO:0007669"/>
    <property type="project" value="UniProtKB-KW"/>
</dbReference>
<dbReference type="GO" id="GO:0009252">
    <property type="term" value="P:peptidoglycan biosynthetic process"/>
    <property type="evidence" value="ECO:0007669"/>
    <property type="project" value="UniProtKB-UniRule"/>
</dbReference>
<evidence type="ECO:0000256" key="1">
    <source>
        <dbReference type="ARBA" id="ARBA00004141"/>
    </source>
</evidence>
<dbReference type="Pfam" id="PF10555">
    <property type="entry name" value="MraY_sig1"/>
    <property type="match status" value="1"/>
</dbReference>
<dbReference type="CDD" id="cd06852">
    <property type="entry name" value="GT_MraY"/>
    <property type="match status" value="1"/>
</dbReference>
<evidence type="ECO:0000256" key="7">
    <source>
        <dbReference type="ARBA" id="ARBA00022984"/>
    </source>
</evidence>
<feature type="transmembrane region" description="Helical" evidence="12">
    <location>
        <begin position="199"/>
        <end position="218"/>
    </location>
</feature>
<evidence type="ECO:0000313" key="15">
    <source>
        <dbReference type="EMBL" id="SHI79067.1"/>
    </source>
</evidence>
<keyword evidence="3 12" id="KW-0132">Cell division</keyword>
<keyword evidence="12 14" id="KW-0460">Magnesium</keyword>
<dbReference type="RefSeq" id="WP_073472588.1">
    <property type="nucleotide sequence ID" value="NZ_FQZU01000002.1"/>
</dbReference>
<evidence type="ECO:0000256" key="13">
    <source>
        <dbReference type="NCBIfam" id="TIGR00445"/>
    </source>
</evidence>
<comment type="cofactor">
    <cofactor evidence="12 14">
        <name>Mg(2+)</name>
        <dbReference type="ChEBI" id="CHEBI:18420"/>
    </cofactor>
</comment>
<dbReference type="PANTHER" id="PTHR22926:SF5">
    <property type="entry name" value="PHOSPHO-N-ACETYLMURAMOYL-PENTAPEPTIDE-TRANSFERASE HOMOLOG"/>
    <property type="match status" value="1"/>
</dbReference>
<feature type="transmembrane region" description="Helical" evidence="12">
    <location>
        <begin position="66"/>
        <end position="90"/>
    </location>
</feature>
<feature type="binding site" evidence="14">
    <location>
        <position position="191"/>
    </location>
    <ligand>
        <name>Mg(2+)</name>
        <dbReference type="ChEBI" id="CHEBI:18420"/>
    </ligand>
</feature>
<evidence type="ECO:0000256" key="2">
    <source>
        <dbReference type="ARBA" id="ARBA00005583"/>
    </source>
</evidence>
<evidence type="ECO:0000256" key="12">
    <source>
        <dbReference type="HAMAP-Rule" id="MF_00038"/>
    </source>
</evidence>
<keyword evidence="7 12" id="KW-0573">Peptidoglycan synthesis</keyword>
<dbReference type="GO" id="GO:0046872">
    <property type="term" value="F:metal ion binding"/>
    <property type="evidence" value="ECO:0007669"/>
    <property type="project" value="UniProtKB-KW"/>
</dbReference>
<dbReference type="PROSITE" id="PS01347">
    <property type="entry name" value="MRAY_1"/>
    <property type="match status" value="1"/>
</dbReference>
<comment type="similarity">
    <text evidence="2 12">Belongs to the glycosyltransferase 4 family. MraY subfamily.</text>
</comment>
<feature type="transmembrane region" description="Helical" evidence="12">
    <location>
        <begin position="238"/>
        <end position="255"/>
    </location>
</feature>
<dbReference type="PANTHER" id="PTHR22926">
    <property type="entry name" value="PHOSPHO-N-ACETYLMURAMOYL-PENTAPEPTIDE-TRANSFERASE"/>
    <property type="match status" value="1"/>
</dbReference>
<evidence type="ECO:0000256" key="14">
    <source>
        <dbReference type="PIRSR" id="PIRSR600715-1"/>
    </source>
</evidence>
<dbReference type="Proteomes" id="UP000183994">
    <property type="component" value="Unassembled WGS sequence"/>
</dbReference>
<proteinExistence type="inferred from homology"/>
<dbReference type="InterPro" id="IPR018480">
    <property type="entry name" value="PNAcMuramoyl-5peptid_Trfase_CS"/>
</dbReference>
<evidence type="ECO:0000256" key="11">
    <source>
        <dbReference type="ARBA" id="ARBA00023316"/>
    </source>
</evidence>
<dbReference type="InterPro" id="IPR003524">
    <property type="entry name" value="PNAcMuramoyl-5peptid_Trfase"/>
</dbReference>
<dbReference type="GO" id="GO:0008963">
    <property type="term" value="F:phospho-N-acetylmuramoyl-pentapeptide-transferase activity"/>
    <property type="evidence" value="ECO:0007669"/>
    <property type="project" value="UniProtKB-UniRule"/>
</dbReference>
<evidence type="ECO:0000256" key="4">
    <source>
        <dbReference type="ARBA" id="ARBA00022679"/>
    </source>
</evidence>
<dbReference type="UniPathway" id="UPA00219"/>
<feature type="transmembrane region" description="Helical" evidence="12">
    <location>
        <begin position="288"/>
        <end position="310"/>
    </location>
</feature>
<dbReference type="GO" id="GO:0008360">
    <property type="term" value="P:regulation of cell shape"/>
    <property type="evidence" value="ECO:0007669"/>
    <property type="project" value="UniProtKB-KW"/>
</dbReference>
<keyword evidence="12" id="KW-1003">Cell membrane</keyword>
<dbReference type="GO" id="GO:0051301">
    <property type="term" value="P:cell division"/>
    <property type="evidence" value="ECO:0007669"/>
    <property type="project" value="UniProtKB-KW"/>
</dbReference>
<organism evidence="15 16">
    <name type="scientific">Desulfatibacillum alkenivorans DSM 16219</name>
    <dbReference type="NCBI Taxonomy" id="1121393"/>
    <lineage>
        <taxon>Bacteria</taxon>
        <taxon>Pseudomonadati</taxon>
        <taxon>Thermodesulfobacteriota</taxon>
        <taxon>Desulfobacteria</taxon>
        <taxon>Desulfobacterales</taxon>
        <taxon>Desulfatibacillaceae</taxon>
        <taxon>Desulfatibacillum</taxon>
    </lineage>
</organism>
<dbReference type="NCBIfam" id="TIGR00445">
    <property type="entry name" value="mraY"/>
    <property type="match status" value="1"/>
</dbReference>
<sequence length="360" mass="39305">MLYHLLTPLAKYMTVFNVFRYITFRTIYASLTALVISFVLGPWLIRKLGEMQVGQHIREDGPQTHLKKAGTPTMGGVLIMSAVMFSTLLWADLTNAYVWIALGVTFGFGLIGFVDDYLMQVKKRSKGLSARGKFCMQMAVAGIAGAILVYGLNGDTTVNIPFFKNLNPDLTRPGYVLFAMLVMVGASNAVNLTDGLDGLAIVPVAIAAGTYMIFAYVASHYDFATYLSVRHVPQSGEMSVFCGALVGAGLGFLWYNAYPAQIFMGDVGSLPLGGALGVVAILTKQELALVIVGGLFVMEAVSVILQVSFFKITKGKRIFKMAPIHHHFELKGWPEPKVIVRFWIIAIMLALLSVSTLKLR</sequence>
<feature type="transmembrane region" description="Helical" evidence="12">
    <location>
        <begin position="134"/>
        <end position="153"/>
    </location>
</feature>
<evidence type="ECO:0000256" key="8">
    <source>
        <dbReference type="ARBA" id="ARBA00022989"/>
    </source>
</evidence>
<dbReference type="STRING" id="1121393.SAMN02745216_00519"/>
<dbReference type="EMBL" id="FQZU01000002">
    <property type="protein sequence ID" value="SHI79067.1"/>
    <property type="molecule type" value="Genomic_DNA"/>
</dbReference>
<comment type="catalytic activity">
    <reaction evidence="12">
        <text>UDP-N-acetyl-alpha-D-muramoyl-L-alanyl-gamma-D-glutamyl-meso-2,6-diaminopimeloyl-D-alanyl-D-alanine + di-trans,octa-cis-undecaprenyl phosphate = di-trans,octa-cis-undecaprenyl diphospho-N-acetyl-alpha-D-muramoyl-L-alanyl-D-glutamyl-meso-2,6-diaminopimeloyl-D-alanyl-D-alanine + UMP</text>
        <dbReference type="Rhea" id="RHEA:28386"/>
        <dbReference type="ChEBI" id="CHEBI:57865"/>
        <dbReference type="ChEBI" id="CHEBI:60392"/>
        <dbReference type="ChEBI" id="CHEBI:61386"/>
        <dbReference type="ChEBI" id="CHEBI:61387"/>
        <dbReference type="EC" id="2.7.8.13"/>
    </reaction>
</comment>
<keyword evidence="10 12" id="KW-0131">Cell cycle</keyword>
<keyword evidence="9 12" id="KW-0472">Membrane</keyword>
<accession>A0A1M6E0N4</accession>
<evidence type="ECO:0000256" key="3">
    <source>
        <dbReference type="ARBA" id="ARBA00022618"/>
    </source>
</evidence>
<gene>
    <name evidence="12" type="primary">mraY</name>
    <name evidence="15" type="ORF">SAMN02745216_00519</name>
</gene>
<keyword evidence="16" id="KW-1185">Reference proteome</keyword>
<dbReference type="GO" id="GO:0005886">
    <property type="term" value="C:plasma membrane"/>
    <property type="evidence" value="ECO:0007669"/>
    <property type="project" value="UniProtKB-SubCell"/>
</dbReference>
<dbReference type="Pfam" id="PF00953">
    <property type="entry name" value="Glycos_transf_4"/>
    <property type="match status" value="1"/>
</dbReference>
<evidence type="ECO:0000256" key="10">
    <source>
        <dbReference type="ARBA" id="ARBA00023306"/>
    </source>
</evidence>
<feature type="transmembrane region" description="Helical" evidence="12">
    <location>
        <begin position="338"/>
        <end position="357"/>
    </location>
</feature>
<evidence type="ECO:0000256" key="9">
    <source>
        <dbReference type="ARBA" id="ARBA00023136"/>
    </source>
</evidence>